<dbReference type="InterPro" id="IPR004629">
    <property type="entry name" value="WecG_TagA_CpsF"/>
</dbReference>
<dbReference type="Pfam" id="PF03808">
    <property type="entry name" value="Glyco_tran_WecG"/>
    <property type="match status" value="1"/>
</dbReference>
<dbReference type="CDD" id="cd06533">
    <property type="entry name" value="Glyco_transf_WecG_TagA"/>
    <property type="match status" value="1"/>
</dbReference>
<evidence type="ECO:0000313" key="3">
    <source>
        <dbReference type="EMBL" id="GED67748.1"/>
    </source>
</evidence>
<evidence type="ECO:0000313" key="4">
    <source>
        <dbReference type="EMBL" id="KNB74613.1"/>
    </source>
</evidence>
<reference evidence="5" key="1">
    <citation type="submission" date="2015-07" db="EMBL/GenBank/DDBJ databases">
        <title>Genome sequencing project for genomic taxonomy and phylogenomics of Bacillus-like bacteria.</title>
        <authorList>
            <person name="Liu B."/>
            <person name="Wang J."/>
            <person name="Zhu Y."/>
            <person name="Liu G."/>
            <person name="Chen Q."/>
            <person name="Chen Z."/>
            <person name="Lan J."/>
            <person name="Che J."/>
            <person name="Ge C."/>
            <person name="Shi H."/>
            <person name="Pan Z."/>
            <person name="Liu X."/>
        </authorList>
    </citation>
    <scope>NUCLEOTIDE SEQUENCE [LARGE SCALE GENOMIC DNA]</scope>
    <source>
        <strain evidence="5">DSM 9887</strain>
    </source>
</reference>
<dbReference type="PANTHER" id="PTHR34136:SF1">
    <property type="entry name" value="UDP-N-ACETYL-D-MANNOSAMINURONIC ACID TRANSFERASE"/>
    <property type="match status" value="1"/>
</dbReference>
<sequence length="252" mass="28566">MEGSVTILGVPFSKLTLHETTQQLTEHIQQESSKLFHLITVNPEITITYQTDQLLQTIVKEADLITPDGIGIVMASRRKGEPITERVTGYDLLLRLLEEGNERGWSFFFLGTDEDTNQKAAEEVSKQYPNVVIAGRHNGFFNEKEESNLLQTIQETKPDVLIVAMGAPYSDKWIYKHKHLLNGVKVVFGVGGSLDVLAGKVKATPEMWKKLNLEWLHRLITVPVAKGQKSRWRRQTAIPKFVYRAIIKNESL</sequence>
<dbReference type="AlphaFoldDB" id="A0A0K9Z0V5"/>
<proteinExistence type="predicted"/>
<dbReference type="PATRIC" id="fig|54915.3.peg.5706"/>
<reference evidence="4" key="2">
    <citation type="submission" date="2015-07" db="EMBL/GenBank/DDBJ databases">
        <title>MeaNS - Measles Nucleotide Surveillance Program.</title>
        <authorList>
            <person name="Tran T."/>
            <person name="Druce J."/>
        </authorList>
    </citation>
    <scope>NUCLEOTIDE SEQUENCE</scope>
    <source>
        <strain evidence="4">DSM 9887</strain>
    </source>
</reference>
<evidence type="ECO:0000313" key="5">
    <source>
        <dbReference type="Proteomes" id="UP000036834"/>
    </source>
</evidence>
<gene>
    <name evidence="4" type="ORF">ADS79_02705</name>
    <name evidence="3" type="ORF">BRE01_14500</name>
</gene>
<name>A0A0K9Z0V5_9BACL</name>
<dbReference type="NCBIfam" id="TIGR00696">
    <property type="entry name" value="wecG_tagA_cpsF"/>
    <property type="match status" value="1"/>
</dbReference>
<evidence type="ECO:0000256" key="2">
    <source>
        <dbReference type="ARBA" id="ARBA00022679"/>
    </source>
</evidence>
<keyword evidence="6" id="KW-1185">Reference proteome</keyword>
<dbReference type="PANTHER" id="PTHR34136">
    <property type="match status" value="1"/>
</dbReference>
<organism evidence="4 5">
    <name type="scientific">Brevibacillus reuszeri</name>
    <dbReference type="NCBI Taxonomy" id="54915"/>
    <lineage>
        <taxon>Bacteria</taxon>
        <taxon>Bacillati</taxon>
        <taxon>Bacillota</taxon>
        <taxon>Bacilli</taxon>
        <taxon>Bacillales</taxon>
        <taxon>Paenibacillaceae</taxon>
        <taxon>Brevibacillus</taxon>
    </lineage>
</organism>
<comment type="caution">
    <text evidence="4">The sequence shown here is derived from an EMBL/GenBank/DDBJ whole genome shotgun (WGS) entry which is preliminary data.</text>
</comment>
<accession>A0A0K9Z0V5</accession>
<reference evidence="3 6" key="3">
    <citation type="submission" date="2019-06" db="EMBL/GenBank/DDBJ databases">
        <title>Whole genome shotgun sequence of Brevibacillus reuszeri NBRC 15719.</title>
        <authorList>
            <person name="Hosoyama A."/>
            <person name="Uohara A."/>
            <person name="Ohji S."/>
            <person name="Ichikawa N."/>
        </authorList>
    </citation>
    <scope>NUCLEOTIDE SEQUENCE [LARGE SCALE GENOMIC DNA]</scope>
    <source>
        <strain evidence="3 6">NBRC 15719</strain>
    </source>
</reference>
<dbReference type="EMBL" id="LGIQ01000002">
    <property type="protein sequence ID" value="KNB74613.1"/>
    <property type="molecule type" value="Genomic_DNA"/>
</dbReference>
<evidence type="ECO:0000256" key="1">
    <source>
        <dbReference type="ARBA" id="ARBA00022676"/>
    </source>
</evidence>
<dbReference type="RefSeq" id="WP_049736862.1">
    <property type="nucleotide sequence ID" value="NZ_BJON01000006.1"/>
</dbReference>
<evidence type="ECO:0000313" key="6">
    <source>
        <dbReference type="Proteomes" id="UP000319578"/>
    </source>
</evidence>
<dbReference type="STRING" id="54915.ADS79_02705"/>
<dbReference type="GO" id="GO:0016758">
    <property type="term" value="F:hexosyltransferase activity"/>
    <property type="evidence" value="ECO:0007669"/>
    <property type="project" value="TreeGrafter"/>
</dbReference>
<protein>
    <submittedName>
        <fullName evidence="3">Acetylglucosaminyldiphosphoundecaprenol acetyl-beta-D-mannosaminyltransferase</fullName>
    </submittedName>
    <submittedName>
        <fullName evidence="4">N-acetylmannosaminyltransferase</fullName>
    </submittedName>
</protein>
<keyword evidence="1" id="KW-0328">Glycosyltransferase</keyword>
<dbReference type="OrthoDB" id="9771846at2"/>
<dbReference type="EMBL" id="BJON01000006">
    <property type="protein sequence ID" value="GED67748.1"/>
    <property type="molecule type" value="Genomic_DNA"/>
</dbReference>
<dbReference type="Proteomes" id="UP000319578">
    <property type="component" value="Unassembled WGS sequence"/>
</dbReference>
<keyword evidence="2 4" id="KW-0808">Transferase</keyword>
<dbReference type="Proteomes" id="UP000036834">
    <property type="component" value="Unassembled WGS sequence"/>
</dbReference>